<gene>
    <name evidence="1" type="ORF">SAMN06265221_11010</name>
</gene>
<accession>A0A521DX49</accession>
<keyword evidence="2" id="KW-1185">Reference proteome</keyword>
<name>A0A521DX49_9RHOB</name>
<proteinExistence type="predicted"/>
<dbReference type="Proteomes" id="UP000319014">
    <property type="component" value="Unassembled WGS sequence"/>
</dbReference>
<evidence type="ECO:0000313" key="2">
    <source>
        <dbReference type="Proteomes" id="UP000319014"/>
    </source>
</evidence>
<dbReference type="RefSeq" id="WP_142663412.1">
    <property type="nucleotide sequence ID" value="NZ_FXTK01000010.1"/>
</dbReference>
<sequence length="99" mass="10908">MKKPRAARGGGDAGPVQFRLRRDAALLNNKRVNLTLRAVNAEICGISFMLSIKKTDAEKPAHEIGIANFLADSQSHERLWAQSQCSHTRHTKGLTPCDI</sequence>
<organism evidence="1 2">
    <name type="scientific">Paracoccus laeviglucosivorans</name>
    <dbReference type="NCBI Taxonomy" id="1197861"/>
    <lineage>
        <taxon>Bacteria</taxon>
        <taxon>Pseudomonadati</taxon>
        <taxon>Pseudomonadota</taxon>
        <taxon>Alphaproteobacteria</taxon>
        <taxon>Rhodobacterales</taxon>
        <taxon>Paracoccaceae</taxon>
        <taxon>Paracoccus</taxon>
    </lineage>
</organism>
<dbReference type="EMBL" id="FXTK01000010">
    <property type="protein sequence ID" value="SMO75671.1"/>
    <property type="molecule type" value="Genomic_DNA"/>
</dbReference>
<protein>
    <submittedName>
        <fullName evidence="1">Uncharacterized protein</fullName>
    </submittedName>
</protein>
<reference evidence="1 2" key="1">
    <citation type="submission" date="2017-05" db="EMBL/GenBank/DDBJ databases">
        <authorList>
            <person name="Varghese N."/>
            <person name="Submissions S."/>
        </authorList>
    </citation>
    <scope>NUCLEOTIDE SEQUENCE [LARGE SCALE GENOMIC DNA]</scope>
    <source>
        <strain evidence="1 2">DSM 100094</strain>
    </source>
</reference>
<dbReference type="AlphaFoldDB" id="A0A521DX49"/>
<evidence type="ECO:0000313" key="1">
    <source>
        <dbReference type="EMBL" id="SMO75671.1"/>
    </source>
</evidence>